<accession>F9FKN0</accession>
<feature type="compositionally biased region" description="Basic and acidic residues" evidence="5">
    <location>
        <begin position="207"/>
        <end position="224"/>
    </location>
</feature>
<feature type="region of interest" description="Disordered" evidence="5">
    <location>
        <begin position="468"/>
        <end position="504"/>
    </location>
</feature>
<dbReference type="STRING" id="660025.F9FKN0"/>
<evidence type="ECO:0000256" key="6">
    <source>
        <dbReference type="SAM" id="Phobius"/>
    </source>
</evidence>
<feature type="transmembrane region" description="Helical" evidence="6">
    <location>
        <begin position="587"/>
        <end position="609"/>
    </location>
</feature>
<protein>
    <recommendedName>
        <fullName evidence="8">Zinc transporter</fullName>
    </recommendedName>
</protein>
<feature type="region of interest" description="Disordered" evidence="5">
    <location>
        <begin position="189"/>
        <end position="242"/>
    </location>
</feature>
<keyword evidence="2 6" id="KW-0812">Transmembrane</keyword>
<evidence type="ECO:0000256" key="5">
    <source>
        <dbReference type="SAM" id="MobiDB-lite"/>
    </source>
</evidence>
<dbReference type="AlphaFoldDB" id="F9FKN0"/>
<dbReference type="OrthoDB" id="448280at2759"/>
<comment type="caution">
    <text evidence="7">The sequence shown here is derived from an EMBL/GenBank/DDBJ whole genome shotgun (WGS) entry which is preliminary data.</text>
</comment>
<feature type="compositionally biased region" description="Low complexity" evidence="5">
    <location>
        <begin position="17"/>
        <end position="27"/>
    </location>
</feature>
<feature type="transmembrane region" description="Helical" evidence="6">
    <location>
        <begin position="362"/>
        <end position="381"/>
    </location>
</feature>
<dbReference type="PANTHER" id="PTHR11040">
    <property type="entry name" value="ZINC/IRON TRANSPORTER"/>
    <property type="match status" value="1"/>
</dbReference>
<comment type="subcellular location">
    <subcellularLocation>
        <location evidence="1">Membrane</location>
        <topology evidence="1">Multi-pass membrane protein</topology>
    </subcellularLocation>
</comment>
<feature type="transmembrane region" description="Helical" evidence="6">
    <location>
        <begin position="546"/>
        <end position="566"/>
    </location>
</feature>
<dbReference type="PaxDb" id="5507-FOXG_08083P0"/>
<name>F9FKN0_FUSOF</name>
<dbReference type="PANTHER" id="PTHR11040:SF44">
    <property type="entry name" value="PROTEIN ZNTC-RELATED"/>
    <property type="match status" value="1"/>
</dbReference>
<organism evidence="7">
    <name type="scientific">Fusarium oxysporum (strain Fo5176)</name>
    <name type="common">Fusarium vascular wilt</name>
    <dbReference type="NCBI Taxonomy" id="660025"/>
    <lineage>
        <taxon>Eukaryota</taxon>
        <taxon>Fungi</taxon>
        <taxon>Dikarya</taxon>
        <taxon>Ascomycota</taxon>
        <taxon>Pezizomycotina</taxon>
        <taxon>Sordariomycetes</taxon>
        <taxon>Hypocreomycetidae</taxon>
        <taxon>Hypocreales</taxon>
        <taxon>Nectriaceae</taxon>
        <taxon>Fusarium</taxon>
        <taxon>Fusarium oxysporum species complex</taxon>
    </lineage>
</organism>
<feature type="region of interest" description="Disordered" evidence="5">
    <location>
        <begin position="17"/>
        <end position="36"/>
    </location>
</feature>
<keyword evidence="4 6" id="KW-0472">Membrane</keyword>
<dbReference type="GO" id="GO:0005385">
    <property type="term" value="F:zinc ion transmembrane transporter activity"/>
    <property type="evidence" value="ECO:0007669"/>
    <property type="project" value="TreeGrafter"/>
</dbReference>
<evidence type="ECO:0000256" key="3">
    <source>
        <dbReference type="ARBA" id="ARBA00022989"/>
    </source>
</evidence>
<dbReference type="EMBL" id="AFQF01002101">
    <property type="protein sequence ID" value="EGU82522.1"/>
    <property type="molecule type" value="Genomic_DNA"/>
</dbReference>
<evidence type="ECO:0000256" key="4">
    <source>
        <dbReference type="ARBA" id="ARBA00023136"/>
    </source>
</evidence>
<proteinExistence type="predicted"/>
<feature type="region of interest" description="Disordered" evidence="5">
    <location>
        <begin position="254"/>
        <end position="280"/>
    </location>
</feature>
<evidence type="ECO:0000256" key="1">
    <source>
        <dbReference type="ARBA" id="ARBA00004141"/>
    </source>
</evidence>
<reference evidence="7" key="1">
    <citation type="journal article" date="2012" name="Mol. Plant Microbe Interact.">
        <title>A highly conserved effector in Fusarium oxysporum is required for full virulence on Arabidopsis.</title>
        <authorList>
            <person name="Thatcher L.F."/>
            <person name="Gardiner D.M."/>
            <person name="Kazan K."/>
            <person name="Manners J."/>
        </authorList>
    </citation>
    <scope>NUCLEOTIDE SEQUENCE [LARGE SCALE GENOMIC DNA]</scope>
    <source>
        <strain evidence="7">Fo5176</strain>
    </source>
</reference>
<evidence type="ECO:0000313" key="7">
    <source>
        <dbReference type="EMBL" id="EGU82522.1"/>
    </source>
</evidence>
<feature type="transmembrane region" description="Helical" evidence="6">
    <location>
        <begin position="514"/>
        <end position="534"/>
    </location>
</feature>
<evidence type="ECO:0000256" key="2">
    <source>
        <dbReference type="ARBA" id="ARBA00022692"/>
    </source>
</evidence>
<evidence type="ECO:0008006" key="8">
    <source>
        <dbReference type="Google" id="ProtNLM"/>
    </source>
</evidence>
<keyword evidence="3 6" id="KW-1133">Transmembrane helix</keyword>
<sequence>MAIYRFIVDTAASRPSRSSSILKSSSSHNPFGQFQGPPPNSKLFPDHWLQKTQASDLSINFDAVSRLSCAVVSALQSISCRYPSVSRRLVDLKMHTSALSLARWGFVFSAASAAASNAHIAPRATQAPSTTAAKPEVTAITGCHLHASELYCFAGETEYLVDVKVTATTDVPSQYTDCHSHGSDMFCVDSDGGDVSVQAEGAESEEDHAKEGEDHDHDHDHEKASSTGTAAAAENTEEAENEHCHFHAGVEHCTGGSGHGHSDSESSESESGSSSSACQPRRRDYDVGLRVGLLFVILATGALGVFGPILLHKMMPSKLNIVLIVLKQFGTGIIISTAFVHLYTHAFLMFGNQCIGELGYEATTSALVMAGIFLSFLVEYIGNRIVLAKTKASANLSTAEKKSAWLSTEVVSVLVMEMGILFHSLLIGLTLVVAGDEYFLTLFVVILFHQMFEGIALGSRIATIGTSNDSHAPPVPRVSQDTSSAQDSDKAPASTETIPNEESAPAGLTMKKKLGLASLFAFITPIGMAIGIGVLQQFNGNDKSTLIAIGTLDAVSAGILMWVGLVEMWAADWMSGGHGHKAELADANLLTTILAGTGLVAGLVVMSLLG</sequence>
<gene>
    <name evidence="7" type="ORF">FOXB_06959</name>
</gene>
<dbReference type="Pfam" id="PF02535">
    <property type="entry name" value="Zip"/>
    <property type="match status" value="2"/>
</dbReference>
<feature type="transmembrane region" description="Helical" evidence="6">
    <location>
        <begin position="321"/>
        <end position="342"/>
    </location>
</feature>
<dbReference type="InterPro" id="IPR003689">
    <property type="entry name" value="ZIP"/>
</dbReference>
<dbReference type="GO" id="GO:0005886">
    <property type="term" value="C:plasma membrane"/>
    <property type="evidence" value="ECO:0007669"/>
    <property type="project" value="TreeGrafter"/>
</dbReference>
<feature type="transmembrane region" description="Helical" evidence="6">
    <location>
        <begin position="287"/>
        <end position="309"/>
    </location>
</feature>